<dbReference type="InterPro" id="IPR021825">
    <property type="entry name" value="RETICULATA-related"/>
</dbReference>
<feature type="region of interest" description="Disordered" evidence="9">
    <location>
        <begin position="1"/>
        <end position="36"/>
    </location>
</feature>
<reference evidence="11 12" key="1">
    <citation type="journal article" date="2011" name="Science">
        <title>The Selaginella genome identifies genetic changes associated with the evolution of vascular plants.</title>
        <authorList>
            <person name="Banks J.A."/>
            <person name="Nishiyama T."/>
            <person name="Hasebe M."/>
            <person name="Bowman J.L."/>
            <person name="Gribskov M."/>
            <person name="dePamphilis C."/>
            <person name="Albert V.A."/>
            <person name="Aono N."/>
            <person name="Aoyama T."/>
            <person name="Ambrose B.A."/>
            <person name="Ashton N.W."/>
            <person name="Axtell M.J."/>
            <person name="Barker E."/>
            <person name="Barker M.S."/>
            <person name="Bennetzen J.L."/>
            <person name="Bonawitz N.D."/>
            <person name="Chapple C."/>
            <person name="Cheng C."/>
            <person name="Correa L.G."/>
            <person name="Dacre M."/>
            <person name="DeBarry J."/>
            <person name="Dreyer I."/>
            <person name="Elias M."/>
            <person name="Engstrom E.M."/>
            <person name="Estelle M."/>
            <person name="Feng L."/>
            <person name="Finet C."/>
            <person name="Floyd S.K."/>
            <person name="Frommer W.B."/>
            <person name="Fujita T."/>
            <person name="Gramzow L."/>
            <person name="Gutensohn M."/>
            <person name="Harholt J."/>
            <person name="Hattori M."/>
            <person name="Heyl A."/>
            <person name="Hirai T."/>
            <person name="Hiwatashi Y."/>
            <person name="Ishikawa M."/>
            <person name="Iwata M."/>
            <person name="Karol K.G."/>
            <person name="Koehler B."/>
            <person name="Kolukisaoglu U."/>
            <person name="Kubo M."/>
            <person name="Kurata T."/>
            <person name="Lalonde S."/>
            <person name="Li K."/>
            <person name="Li Y."/>
            <person name="Litt A."/>
            <person name="Lyons E."/>
            <person name="Manning G."/>
            <person name="Maruyama T."/>
            <person name="Michael T.P."/>
            <person name="Mikami K."/>
            <person name="Miyazaki S."/>
            <person name="Morinaga S."/>
            <person name="Murata T."/>
            <person name="Mueller-Roeber B."/>
            <person name="Nelson D.R."/>
            <person name="Obara M."/>
            <person name="Oguri Y."/>
            <person name="Olmstead R.G."/>
            <person name="Onodera N."/>
            <person name="Petersen B.L."/>
            <person name="Pils B."/>
            <person name="Prigge M."/>
            <person name="Rensing S.A."/>
            <person name="Riano-Pachon D.M."/>
            <person name="Roberts A.W."/>
            <person name="Sato Y."/>
            <person name="Scheller H.V."/>
            <person name="Schulz B."/>
            <person name="Schulz C."/>
            <person name="Shakirov E.V."/>
            <person name="Shibagaki N."/>
            <person name="Shinohara N."/>
            <person name="Shippen D.E."/>
            <person name="Soerensen I."/>
            <person name="Sotooka R."/>
            <person name="Sugimoto N."/>
            <person name="Sugita M."/>
            <person name="Sumikawa N."/>
            <person name="Tanurdzic M."/>
            <person name="Theissen G."/>
            <person name="Ulvskov P."/>
            <person name="Wakazuki S."/>
            <person name="Weng J.K."/>
            <person name="Willats W.W."/>
            <person name="Wipf D."/>
            <person name="Wolf P.G."/>
            <person name="Yang L."/>
            <person name="Zimmer A.D."/>
            <person name="Zhu Q."/>
            <person name="Mitros T."/>
            <person name="Hellsten U."/>
            <person name="Loque D."/>
            <person name="Otillar R."/>
            <person name="Salamov A."/>
            <person name="Schmutz J."/>
            <person name="Shapiro H."/>
            <person name="Lindquist E."/>
            <person name="Lucas S."/>
            <person name="Rokhsar D."/>
            <person name="Grigoriev I.V."/>
        </authorList>
    </citation>
    <scope>NUCLEOTIDE SEQUENCE [LARGE SCALE GENOMIC DNA]</scope>
</reference>
<dbReference type="eggNOG" id="ENOG502QRRA">
    <property type="taxonomic scope" value="Eukaryota"/>
</dbReference>
<dbReference type="OrthoDB" id="497268at2759"/>
<dbReference type="GO" id="GO:0000302">
    <property type="term" value="P:response to reactive oxygen species"/>
    <property type="evidence" value="ECO:0000318"/>
    <property type="project" value="GO_Central"/>
</dbReference>
<keyword evidence="12" id="KW-1185">Reference proteome</keyword>
<keyword evidence="6" id="KW-0809">Transit peptide</keyword>
<evidence type="ECO:0000256" key="9">
    <source>
        <dbReference type="SAM" id="MobiDB-lite"/>
    </source>
</evidence>
<dbReference type="AlphaFoldDB" id="D8S6W8"/>
<keyword evidence="5 10" id="KW-0812">Transmembrane</keyword>
<evidence type="ECO:0000256" key="5">
    <source>
        <dbReference type="ARBA" id="ARBA00022692"/>
    </source>
</evidence>
<dbReference type="GO" id="GO:0031969">
    <property type="term" value="C:chloroplast membrane"/>
    <property type="evidence" value="ECO:0007669"/>
    <property type="project" value="UniProtKB-SubCell"/>
</dbReference>
<comment type="similarity">
    <text evidence="2">Belongs to the RETICULATA family.</text>
</comment>
<feature type="non-terminal residue" evidence="11">
    <location>
        <position position="1"/>
    </location>
</feature>
<feature type="transmembrane region" description="Helical" evidence="10">
    <location>
        <begin position="150"/>
        <end position="173"/>
    </location>
</feature>
<dbReference type="KEGG" id="smo:SELMODRAFT_56679"/>
<evidence type="ECO:0000256" key="6">
    <source>
        <dbReference type="ARBA" id="ARBA00022946"/>
    </source>
</evidence>
<dbReference type="Gramene" id="EFJ20008">
    <property type="protein sequence ID" value="EFJ20008"/>
    <property type="gene ID" value="SELMODRAFT_56679"/>
</dbReference>
<keyword evidence="8 10" id="KW-0472">Membrane</keyword>
<evidence type="ECO:0000256" key="10">
    <source>
        <dbReference type="SAM" id="Phobius"/>
    </source>
</evidence>
<evidence type="ECO:0000256" key="1">
    <source>
        <dbReference type="ARBA" id="ARBA00004508"/>
    </source>
</evidence>
<evidence type="ECO:0000256" key="8">
    <source>
        <dbReference type="ARBA" id="ARBA00023136"/>
    </source>
</evidence>
<feature type="non-terminal residue" evidence="11">
    <location>
        <position position="257"/>
    </location>
</feature>
<evidence type="ECO:0000256" key="3">
    <source>
        <dbReference type="ARBA" id="ARBA00022528"/>
    </source>
</evidence>
<protein>
    <submittedName>
        <fullName evidence="11">Uncharacterized protein</fullName>
    </submittedName>
</protein>
<name>D8S6W8_SELML</name>
<dbReference type="OMA" id="CANNILG"/>
<proteinExistence type="inferred from homology"/>
<evidence type="ECO:0000256" key="7">
    <source>
        <dbReference type="ARBA" id="ARBA00022989"/>
    </source>
</evidence>
<dbReference type="GO" id="GO:0009507">
    <property type="term" value="C:chloroplast"/>
    <property type="evidence" value="ECO:0000318"/>
    <property type="project" value="GO_Central"/>
</dbReference>
<dbReference type="GO" id="GO:0009648">
    <property type="term" value="P:photoperiodism"/>
    <property type="evidence" value="ECO:0000318"/>
    <property type="project" value="GO_Central"/>
</dbReference>
<evidence type="ECO:0000313" key="12">
    <source>
        <dbReference type="Proteomes" id="UP000001514"/>
    </source>
</evidence>
<dbReference type="InParanoid" id="D8S6W8"/>
<keyword evidence="7 10" id="KW-1133">Transmembrane helix</keyword>
<dbReference type="Pfam" id="PF11891">
    <property type="entry name" value="RETICULATA-like"/>
    <property type="match status" value="1"/>
</dbReference>
<keyword evidence="4" id="KW-0934">Plastid</keyword>
<dbReference type="PANTHER" id="PTHR31620:SF15">
    <property type="entry name" value="PROTEIN RETICULATA-RELATED 2, CHLOROPLASTIC-RELATED"/>
    <property type="match status" value="1"/>
</dbReference>
<gene>
    <name evidence="11" type="ORF">SELMODRAFT_56679</name>
</gene>
<comment type="subcellular location">
    <subcellularLocation>
        <location evidence="1">Plastid</location>
        <location evidence="1">Chloroplast membrane</location>
        <topology evidence="1">Multi-pass membrane protein</topology>
    </subcellularLocation>
</comment>
<dbReference type="Proteomes" id="UP000001514">
    <property type="component" value="Unassembled WGS sequence"/>
</dbReference>
<dbReference type="PANTHER" id="PTHR31620">
    <property type="entry name" value="PROTEIN RETICULATA-RELATED 2, CHLOROPLASTIC-RELATED"/>
    <property type="match status" value="1"/>
</dbReference>
<feature type="transmembrane region" description="Helical" evidence="10">
    <location>
        <begin position="87"/>
        <end position="107"/>
    </location>
</feature>
<evidence type="ECO:0000313" key="11">
    <source>
        <dbReference type="EMBL" id="EFJ20008.1"/>
    </source>
</evidence>
<dbReference type="STRING" id="88036.D8S6W8"/>
<dbReference type="EMBL" id="GL377604">
    <property type="protein sequence ID" value="EFJ20008.1"/>
    <property type="molecule type" value="Genomic_DNA"/>
</dbReference>
<keyword evidence="3" id="KW-0150">Chloroplast</keyword>
<dbReference type="FunCoup" id="D8S6W8">
    <property type="interactions" value="1171"/>
</dbReference>
<organism evidence="12">
    <name type="scientific">Selaginella moellendorffii</name>
    <name type="common">Spikemoss</name>
    <dbReference type="NCBI Taxonomy" id="88036"/>
    <lineage>
        <taxon>Eukaryota</taxon>
        <taxon>Viridiplantae</taxon>
        <taxon>Streptophyta</taxon>
        <taxon>Embryophyta</taxon>
        <taxon>Tracheophyta</taxon>
        <taxon>Lycopodiopsida</taxon>
        <taxon>Selaginellales</taxon>
        <taxon>Selaginellaceae</taxon>
        <taxon>Selaginella</taxon>
    </lineage>
</organism>
<accession>D8S6W8</accession>
<sequence>VESGGGGGAGQNGRRGGGGGGGGGGPSPPGRRRGGIFGAFLQGWEDRVTADPQFPFKVAMEEIVGVGANVLGDMASRPNFGLNELDFVFSTMVVGSLLNFTLMYLLAPTGSSSGGGALPGIFSSCPPGHMFESGNFSLAARAGTFLYKGAVFAAVGFAAGLVGTALSSLLLAARKRMDPSFQPQNKAPPTVLNAATWAAHMGLSSNLRYQAVNGLEFGLAGMLPPVLFKASVLATRTVNNLLGGYTFVALARLTGSQ</sequence>
<evidence type="ECO:0000256" key="4">
    <source>
        <dbReference type="ARBA" id="ARBA00022640"/>
    </source>
</evidence>
<dbReference type="HOGENOM" id="CLU_036961_0_0_1"/>
<evidence type="ECO:0000256" key="2">
    <source>
        <dbReference type="ARBA" id="ARBA00010793"/>
    </source>
</evidence>
<feature type="compositionally biased region" description="Gly residues" evidence="9">
    <location>
        <begin position="1"/>
        <end position="25"/>
    </location>
</feature>